<dbReference type="InterPro" id="IPR056884">
    <property type="entry name" value="NPHP3-like_N"/>
</dbReference>
<evidence type="ECO:0000313" key="6">
    <source>
        <dbReference type="Proteomes" id="UP000184383"/>
    </source>
</evidence>
<proteinExistence type="predicted"/>
<dbReference type="Proteomes" id="UP000184383">
    <property type="component" value="Unassembled WGS sequence"/>
</dbReference>
<accession>A0A1L9RTC9</accession>
<dbReference type="STRING" id="1073089.A0A1L9RTC9"/>
<evidence type="ECO:0000259" key="3">
    <source>
        <dbReference type="Pfam" id="PF24809"/>
    </source>
</evidence>
<evidence type="ECO:0000313" key="5">
    <source>
        <dbReference type="EMBL" id="OJJ38175.1"/>
    </source>
</evidence>
<keyword evidence="1" id="KW-0677">Repeat</keyword>
<protein>
    <submittedName>
        <fullName evidence="5">Uncharacterized protein</fullName>
    </submittedName>
</protein>
<dbReference type="EMBL" id="KV878210">
    <property type="protein sequence ID" value="OJJ38175.1"/>
    <property type="molecule type" value="Genomic_DNA"/>
</dbReference>
<keyword evidence="6" id="KW-1185">Reference proteome</keyword>
<keyword evidence="2" id="KW-0175">Coiled coil</keyword>
<dbReference type="PANTHER" id="PTHR10039:SF15">
    <property type="entry name" value="NACHT DOMAIN-CONTAINING PROTEIN"/>
    <property type="match status" value="1"/>
</dbReference>
<dbReference type="Pfam" id="PF24883">
    <property type="entry name" value="NPHP3_N"/>
    <property type="match status" value="1"/>
</dbReference>
<dbReference type="InterPro" id="IPR056125">
    <property type="entry name" value="DUF7708"/>
</dbReference>
<reference evidence="6" key="1">
    <citation type="journal article" date="2017" name="Genome Biol.">
        <title>Comparative genomics reveals high biological diversity and specific adaptations in the industrially and medically important fungal genus Aspergillus.</title>
        <authorList>
            <person name="de Vries R.P."/>
            <person name="Riley R."/>
            <person name="Wiebenga A."/>
            <person name="Aguilar-Osorio G."/>
            <person name="Amillis S."/>
            <person name="Uchima C.A."/>
            <person name="Anderluh G."/>
            <person name="Asadollahi M."/>
            <person name="Askin M."/>
            <person name="Barry K."/>
            <person name="Battaglia E."/>
            <person name="Bayram O."/>
            <person name="Benocci T."/>
            <person name="Braus-Stromeyer S.A."/>
            <person name="Caldana C."/>
            <person name="Canovas D."/>
            <person name="Cerqueira G.C."/>
            <person name="Chen F."/>
            <person name="Chen W."/>
            <person name="Choi C."/>
            <person name="Clum A."/>
            <person name="Dos Santos R.A."/>
            <person name="Damasio A.R."/>
            <person name="Diallinas G."/>
            <person name="Emri T."/>
            <person name="Fekete E."/>
            <person name="Flipphi M."/>
            <person name="Freyberg S."/>
            <person name="Gallo A."/>
            <person name="Gournas C."/>
            <person name="Habgood R."/>
            <person name="Hainaut M."/>
            <person name="Harispe M.L."/>
            <person name="Henrissat B."/>
            <person name="Hilden K.S."/>
            <person name="Hope R."/>
            <person name="Hossain A."/>
            <person name="Karabika E."/>
            <person name="Karaffa L."/>
            <person name="Karanyi Z."/>
            <person name="Krasevec N."/>
            <person name="Kuo A."/>
            <person name="Kusch H."/>
            <person name="LaButti K."/>
            <person name="Lagendijk E.L."/>
            <person name="Lapidus A."/>
            <person name="Levasseur A."/>
            <person name="Lindquist E."/>
            <person name="Lipzen A."/>
            <person name="Logrieco A.F."/>
            <person name="MacCabe A."/>
            <person name="Maekelae M.R."/>
            <person name="Malavazi I."/>
            <person name="Melin P."/>
            <person name="Meyer V."/>
            <person name="Mielnichuk N."/>
            <person name="Miskei M."/>
            <person name="Molnar A.P."/>
            <person name="Mule G."/>
            <person name="Ngan C.Y."/>
            <person name="Orejas M."/>
            <person name="Orosz E."/>
            <person name="Ouedraogo J.P."/>
            <person name="Overkamp K.M."/>
            <person name="Park H.-S."/>
            <person name="Perrone G."/>
            <person name="Piumi F."/>
            <person name="Punt P.J."/>
            <person name="Ram A.F."/>
            <person name="Ramon A."/>
            <person name="Rauscher S."/>
            <person name="Record E."/>
            <person name="Riano-Pachon D.M."/>
            <person name="Robert V."/>
            <person name="Roehrig J."/>
            <person name="Ruller R."/>
            <person name="Salamov A."/>
            <person name="Salih N.S."/>
            <person name="Samson R.A."/>
            <person name="Sandor E."/>
            <person name="Sanguinetti M."/>
            <person name="Schuetze T."/>
            <person name="Sepcic K."/>
            <person name="Shelest E."/>
            <person name="Sherlock G."/>
            <person name="Sophianopoulou V."/>
            <person name="Squina F.M."/>
            <person name="Sun H."/>
            <person name="Susca A."/>
            <person name="Todd R.B."/>
            <person name="Tsang A."/>
            <person name="Unkles S.E."/>
            <person name="van de Wiele N."/>
            <person name="van Rossen-Uffink D."/>
            <person name="Oliveira J.V."/>
            <person name="Vesth T.C."/>
            <person name="Visser J."/>
            <person name="Yu J.-H."/>
            <person name="Zhou M."/>
            <person name="Andersen M.R."/>
            <person name="Archer D.B."/>
            <person name="Baker S.E."/>
            <person name="Benoit I."/>
            <person name="Brakhage A.A."/>
            <person name="Braus G.H."/>
            <person name="Fischer R."/>
            <person name="Frisvad J.C."/>
            <person name="Goldman G.H."/>
            <person name="Houbraken J."/>
            <person name="Oakley B."/>
            <person name="Pocsi I."/>
            <person name="Scazzocchio C."/>
            <person name="Seiboth B."/>
            <person name="vanKuyk P.A."/>
            <person name="Wortman J."/>
            <person name="Dyer P.S."/>
            <person name="Grigoriev I.V."/>
        </authorList>
    </citation>
    <scope>NUCLEOTIDE SEQUENCE [LARGE SCALE GENOMIC DNA]</scope>
    <source>
        <strain evidence="6">DTO 134E9</strain>
    </source>
</reference>
<dbReference type="Pfam" id="PF24809">
    <property type="entry name" value="DUF7708"/>
    <property type="match status" value="1"/>
</dbReference>
<dbReference type="PANTHER" id="PTHR10039">
    <property type="entry name" value="AMELOGENIN"/>
    <property type="match status" value="1"/>
</dbReference>
<dbReference type="AlphaFoldDB" id="A0A1L9RTC9"/>
<dbReference type="RefSeq" id="XP_040691851.1">
    <property type="nucleotide sequence ID" value="XM_040833524.1"/>
</dbReference>
<dbReference type="OrthoDB" id="7464126at2759"/>
<evidence type="ECO:0000256" key="1">
    <source>
        <dbReference type="ARBA" id="ARBA00022737"/>
    </source>
</evidence>
<evidence type="ECO:0000259" key="4">
    <source>
        <dbReference type="Pfam" id="PF24883"/>
    </source>
</evidence>
<organism evidence="5 6">
    <name type="scientific">Aspergillus wentii DTO 134E9</name>
    <dbReference type="NCBI Taxonomy" id="1073089"/>
    <lineage>
        <taxon>Eukaryota</taxon>
        <taxon>Fungi</taxon>
        <taxon>Dikarya</taxon>
        <taxon>Ascomycota</taxon>
        <taxon>Pezizomycotina</taxon>
        <taxon>Eurotiomycetes</taxon>
        <taxon>Eurotiomycetidae</taxon>
        <taxon>Eurotiales</taxon>
        <taxon>Aspergillaceae</taxon>
        <taxon>Aspergillus</taxon>
        <taxon>Aspergillus subgen. Cremei</taxon>
    </lineage>
</organism>
<feature type="domain" description="Nephrocystin 3-like N-terminal" evidence="4">
    <location>
        <begin position="169"/>
        <end position="338"/>
    </location>
</feature>
<dbReference type="InterPro" id="IPR027417">
    <property type="entry name" value="P-loop_NTPase"/>
</dbReference>
<name>A0A1L9RTC9_ASPWE</name>
<feature type="coiled-coil region" evidence="2">
    <location>
        <begin position="75"/>
        <end position="102"/>
    </location>
</feature>
<sequence length="688" mass="79427">MEALLRGLDRITYILLRCQLYEAFLLHENRATHNLQLALIDMYALILSFLAKATRVYERNHAQRALAAFWTTSDILHFERECQDLERRAESEAQNCERYLNAAERVKASKAREYLSQLPKMENLQGLITQVDDIWSTLQKQETNEILQWLSKIPYQDHHKTACEGRTAGTGEWIFENESYSLWQRSCQSEIFWLHGIPGAGKTKLTSRVVDRWLKTQTHDNAVAYFYCNYKQESRRDPQKILQSLVKQIAKCPQRDSIHQNTVDVYRRNQNIGGGSAELSFAESEDMLCELAQGYSQVTLILDALDECDQSLRGKLIKAFDLLITRCDRNIKVFISSRRDDDIKRRLENRVNIGLEVTNNTDDINKFVLQRIEDGQDDRRKPICNALKDEIVMTLGEKSQGMFQWAALQIEQILCLGLERDIRLRLGRLPHDLKTAYDEILDRIKSSTGSTPIISMRAFQWVLFSYKPLSPEALVTLISKDSLNDESELSDLDIYFVLDACDNLLLVDEEANICRFSHFSVQEYLQDHHYSPKEPNRIEYAQAELASMAIRCILQTNEGQICGEMLKPIPGMRYAAAYWYRHARVALNAGPHQQLQVLIDQLFSSCYTRAYTNWLDVWNPDSSMRVQGTREFPRPLYYASLLGFQASVEKNAWRGCGCSSRRKVWECICGVSNSLSLQYCKITIGYAT</sequence>
<dbReference type="Gene3D" id="3.40.50.300">
    <property type="entry name" value="P-loop containing nucleotide triphosphate hydrolases"/>
    <property type="match status" value="1"/>
</dbReference>
<gene>
    <name evidence="5" type="ORF">ASPWEDRAFT_312432</name>
</gene>
<dbReference type="VEuPathDB" id="FungiDB:ASPWEDRAFT_312432"/>
<dbReference type="GeneID" id="63749372"/>
<evidence type="ECO:0000256" key="2">
    <source>
        <dbReference type="SAM" id="Coils"/>
    </source>
</evidence>
<dbReference type="SUPFAM" id="SSF52540">
    <property type="entry name" value="P-loop containing nucleoside triphosphate hydrolases"/>
    <property type="match status" value="1"/>
</dbReference>
<feature type="domain" description="DUF7708" evidence="3">
    <location>
        <begin position="7"/>
        <end position="90"/>
    </location>
</feature>